<dbReference type="RefSeq" id="WP_135802246.1">
    <property type="nucleotide sequence ID" value="NZ_SRPF01000001.1"/>
</dbReference>
<proteinExistence type="predicted"/>
<dbReference type="Proteomes" id="UP000298325">
    <property type="component" value="Unassembled WGS sequence"/>
</dbReference>
<dbReference type="AlphaFoldDB" id="A0A4Z1C5S0"/>
<evidence type="ECO:0000313" key="1">
    <source>
        <dbReference type="EMBL" id="TGN41861.1"/>
    </source>
</evidence>
<comment type="caution">
    <text evidence="1">The sequence shown here is derived from an EMBL/GenBank/DDBJ whole genome shotgun (WGS) entry which is preliminary data.</text>
</comment>
<reference evidence="1 2" key="1">
    <citation type="submission" date="2019-04" db="EMBL/GenBank/DDBJ databases">
        <authorList>
            <person name="Park S."/>
            <person name="Yoon J.-H."/>
        </authorList>
    </citation>
    <scope>NUCLEOTIDE SEQUENCE [LARGE SCALE GENOMIC DNA]</scope>
    <source>
        <strain evidence="1 2">HJM-18</strain>
    </source>
</reference>
<gene>
    <name evidence="1" type="ORF">E5Q11_04905</name>
</gene>
<dbReference type="EMBL" id="SRPF01000001">
    <property type="protein sequence ID" value="TGN41861.1"/>
    <property type="molecule type" value="Genomic_DNA"/>
</dbReference>
<accession>A0A4Z1C5S0</accession>
<dbReference type="OrthoDB" id="6258586at2"/>
<sequence length="243" mass="26691">MKIPTSPVAQLQVLLILLALVDIAGAGGKPLPGDLPELEFPRSVEVVSVASDMIRNGLPMRIYSFKSHQRIDQVIHAVSDRLSRNGFTVGQVQEMGEMKTLGISDSRHFINVQGQRARHGHGSKGFVVLTPRPDIFKPEMTSPSVPVPEGVTLLSHEIYRDGPRTGETYLGFSERMASDVGASLVGAFQNDGWQSASDQHQPQSTEVAVYRILKKGNRECRLISMDQTFRGQNMATVNVTCHD</sequence>
<keyword evidence="2" id="KW-1185">Reference proteome</keyword>
<organism evidence="1 2">
    <name type="scientific">Marinobacter confluentis</name>
    <dbReference type="NCBI Taxonomy" id="1697557"/>
    <lineage>
        <taxon>Bacteria</taxon>
        <taxon>Pseudomonadati</taxon>
        <taxon>Pseudomonadota</taxon>
        <taxon>Gammaproteobacteria</taxon>
        <taxon>Pseudomonadales</taxon>
        <taxon>Marinobacteraceae</taxon>
        <taxon>Marinobacter</taxon>
    </lineage>
</organism>
<evidence type="ECO:0000313" key="2">
    <source>
        <dbReference type="Proteomes" id="UP000298325"/>
    </source>
</evidence>
<protein>
    <submittedName>
        <fullName evidence="1">Uncharacterized protein</fullName>
    </submittedName>
</protein>
<name>A0A4Z1C5S0_9GAMM</name>